<organism evidence="4">
    <name type="scientific">Caldilinea aerophila</name>
    <dbReference type="NCBI Taxonomy" id="133453"/>
    <lineage>
        <taxon>Bacteria</taxon>
        <taxon>Bacillati</taxon>
        <taxon>Chloroflexota</taxon>
        <taxon>Caldilineae</taxon>
        <taxon>Caldilineales</taxon>
        <taxon>Caldilineaceae</taxon>
        <taxon>Caldilinea</taxon>
    </lineage>
</organism>
<sequence>MGSPEVAATVVRRWLTLALAIIGEHEEELGRLDAAAGDGDHGATMVRGLRAANAAVAQMSDGTGRLLIEAGAAFSDASGGASGALIGALLSTVGRTLDDGPFDTPTVTKALQAGLTMVQRLGKAQPGDKTLVDALQPFVSALAAQPADQPLLAAWRAALPAAQAGAAATQEMVARRGRSAKLGERSLGHPDPGAVSLTYLLQAMEAALAEVCA</sequence>
<keyword evidence="2 4" id="KW-0418">Kinase</keyword>
<evidence type="ECO:0000259" key="3">
    <source>
        <dbReference type="PROSITE" id="PS51480"/>
    </source>
</evidence>
<evidence type="ECO:0000256" key="2">
    <source>
        <dbReference type="ARBA" id="ARBA00022777"/>
    </source>
</evidence>
<feature type="domain" description="DhaL" evidence="3">
    <location>
        <begin position="9"/>
        <end position="206"/>
    </location>
</feature>
<dbReference type="InterPro" id="IPR050861">
    <property type="entry name" value="Dihydroxyacetone_Kinase"/>
</dbReference>
<dbReference type="AlphaFoldDB" id="A0A7C1FHD3"/>
<dbReference type="SUPFAM" id="SSF101473">
    <property type="entry name" value="DhaL-like"/>
    <property type="match status" value="1"/>
</dbReference>
<comment type="caution">
    <text evidence="4">The sequence shown here is derived from an EMBL/GenBank/DDBJ whole genome shotgun (WGS) entry which is preliminary data.</text>
</comment>
<dbReference type="GO" id="GO:0005829">
    <property type="term" value="C:cytosol"/>
    <property type="evidence" value="ECO:0007669"/>
    <property type="project" value="TreeGrafter"/>
</dbReference>
<evidence type="ECO:0000313" key="4">
    <source>
        <dbReference type="EMBL" id="HDX32837.1"/>
    </source>
</evidence>
<dbReference type="PANTHER" id="PTHR28629">
    <property type="entry name" value="TRIOKINASE/FMN CYCLASE"/>
    <property type="match status" value="1"/>
</dbReference>
<dbReference type="InterPro" id="IPR036117">
    <property type="entry name" value="DhaL_dom_sf"/>
</dbReference>
<keyword evidence="1" id="KW-0808">Transferase</keyword>
<proteinExistence type="predicted"/>
<name>A0A7C1FHD3_9CHLR</name>
<dbReference type="NCBIfam" id="TIGR02365">
    <property type="entry name" value="dha_L_ycgS"/>
    <property type="match status" value="1"/>
</dbReference>
<dbReference type="EMBL" id="DSMG01000161">
    <property type="protein sequence ID" value="HDX32837.1"/>
    <property type="molecule type" value="Genomic_DNA"/>
</dbReference>
<dbReference type="FunFam" id="1.25.40.340:FF:000002">
    <property type="entry name" value="Dihydroxyacetone kinase, L subunit"/>
    <property type="match status" value="1"/>
</dbReference>
<dbReference type="GO" id="GO:0004371">
    <property type="term" value="F:glycerone kinase activity"/>
    <property type="evidence" value="ECO:0007669"/>
    <property type="project" value="InterPro"/>
</dbReference>
<protein>
    <submittedName>
        <fullName evidence="4">Dihydroxyacetone kinase subunit L</fullName>
    </submittedName>
</protein>
<dbReference type="GO" id="GO:0019563">
    <property type="term" value="P:glycerol catabolic process"/>
    <property type="evidence" value="ECO:0007669"/>
    <property type="project" value="TreeGrafter"/>
</dbReference>
<dbReference type="InterPro" id="IPR012737">
    <property type="entry name" value="DhaK_L_YcgS"/>
</dbReference>
<reference evidence="4" key="1">
    <citation type="journal article" date="2020" name="mSystems">
        <title>Genome- and Community-Level Interaction Insights into Carbon Utilization and Element Cycling Functions of Hydrothermarchaeota in Hydrothermal Sediment.</title>
        <authorList>
            <person name="Zhou Z."/>
            <person name="Liu Y."/>
            <person name="Xu W."/>
            <person name="Pan J."/>
            <person name="Luo Z.H."/>
            <person name="Li M."/>
        </authorList>
    </citation>
    <scope>NUCLEOTIDE SEQUENCE [LARGE SCALE GENOMIC DNA]</scope>
    <source>
        <strain evidence="4">SpSt-289</strain>
    </source>
</reference>
<gene>
    <name evidence="4" type="primary">dhaL</name>
    <name evidence="4" type="ORF">ENQ20_15320</name>
</gene>
<dbReference type="PROSITE" id="PS51480">
    <property type="entry name" value="DHAL"/>
    <property type="match status" value="1"/>
</dbReference>
<dbReference type="Gene3D" id="1.25.40.340">
    <property type="match status" value="1"/>
</dbReference>
<evidence type="ECO:0000256" key="1">
    <source>
        <dbReference type="ARBA" id="ARBA00022679"/>
    </source>
</evidence>
<dbReference type="InterPro" id="IPR004007">
    <property type="entry name" value="DhaL_dom"/>
</dbReference>
<accession>A0A7C1FHD3</accession>
<dbReference type="SMART" id="SM01120">
    <property type="entry name" value="Dak2"/>
    <property type="match status" value="1"/>
</dbReference>
<dbReference type="Pfam" id="PF02734">
    <property type="entry name" value="Dak2"/>
    <property type="match status" value="1"/>
</dbReference>
<dbReference type="PANTHER" id="PTHR28629:SF4">
    <property type="entry name" value="TRIOKINASE_FMN CYCLASE"/>
    <property type="match status" value="1"/>
</dbReference>